<protein>
    <recommendedName>
        <fullName evidence="1">KAP NTPase domain-containing protein</fullName>
    </recommendedName>
</protein>
<gene>
    <name evidence="2" type="ORF">SAMN05443245_4198</name>
</gene>
<dbReference type="NCBIfam" id="NF041743">
    <property type="entry name" value="RdrA"/>
    <property type="match status" value="1"/>
</dbReference>
<dbReference type="Pfam" id="PF07693">
    <property type="entry name" value="KAP_NTPase"/>
    <property type="match status" value="1"/>
</dbReference>
<dbReference type="OrthoDB" id="8434746at2"/>
<organism evidence="2 3">
    <name type="scientific">Paraburkholderia fungorum</name>
    <dbReference type="NCBI Taxonomy" id="134537"/>
    <lineage>
        <taxon>Bacteria</taxon>
        <taxon>Pseudomonadati</taxon>
        <taxon>Pseudomonadota</taxon>
        <taxon>Betaproteobacteria</taxon>
        <taxon>Burkholderiales</taxon>
        <taxon>Burkholderiaceae</taxon>
        <taxon>Paraburkholderia</taxon>
    </lineage>
</organism>
<evidence type="ECO:0000259" key="1">
    <source>
        <dbReference type="Pfam" id="PF07693"/>
    </source>
</evidence>
<dbReference type="InterPro" id="IPR027417">
    <property type="entry name" value="P-loop_NTPase"/>
</dbReference>
<reference evidence="3" key="1">
    <citation type="submission" date="2016-10" db="EMBL/GenBank/DDBJ databases">
        <authorList>
            <person name="Varghese N."/>
        </authorList>
    </citation>
    <scope>NUCLEOTIDE SEQUENCE [LARGE SCALE GENOMIC DNA]</scope>
    <source>
        <strain evidence="3">GAS106B</strain>
    </source>
</reference>
<sequence>MTTYIPLEHTDSGSYRNREHLLATGIYEKIGQFIQAAAAAAEDGASNGDFLVNRRHNTVLIHGARGMGKSSVLINLEAALQENGSLLKKTHILKPVDPTLLDAEDDLFLNVIVAAVLSDTKVIEAQERKSLQRQELQRTLQNLGHKLESMQSQRSERGLDKIRSFIGNHQLIEEVHRFFECVTKLLDKKLLVLTIDDVDTSLNRAFENLEVVRRYLTTPFVLPILSGDLDLYHEVTWRDFHGRLMKDTDYQKREAFERAHTLAVEYQRKVLPFQYRLSMPSVADYIANPSIELGDADKKNNLKLPQFHAWLEALLNGPVNGLENSYLAVPLPSLRALAQIVSRLKDRIPDLAAKLDKEWSRLQVRRALQCPAASFEAVGAFQTGYRQGNANSSAYQEFYRSVYDSEVRHANEPPPLREIAEEWYSDLSDHFSTERDAGAAYMVILAHQHWKRPSFQSDTWRSVFDTPLFQPLRHDSRDFPSFDRGADLSDWREKLKGRAPENWLQRLPSRAIVPYPVPEAGRATTVYTDNISEETGDHELRLLLNLVLHRNFYSTSRRASLACTGRVIELLVTSLIRDIDERDITIIMQRPPFYSFSQFAQTKSLEASWSEEGNDVEPIDDEEPLPHATEEAISRLAQNINDWRASHGLSNWHVSPWLIYNAINKTMNQAWLFNPPLTSNQQPLPLSGMRVLWTARQAFYSFWAAIGSFEKGPIFGLPEVIASVNIGDGMLFENSLLYQQNIAPFFGRGRNSKLRYGMFVRALTTVLVDHPLRSLLDTYAAPPSFRDGEARIWIRQKLHMRSIGRDEVRAFANAMKRYGSGSEVYDILKMFGEQFPSDKELFDSLNTAFVRAFPENGR</sequence>
<proteinExistence type="predicted"/>
<dbReference type="Proteomes" id="UP000183487">
    <property type="component" value="Unassembled WGS sequence"/>
</dbReference>
<dbReference type="InterPro" id="IPR011646">
    <property type="entry name" value="KAP_P-loop"/>
</dbReference>
<dbReference type="RefSeq" id="WP_074768222.1">
    <property type="nucleotide sequence ID" value="NZ_FNKP01000002.1"/>
</dbReference>
<dbReference type="EMBL" id="FNKP01000002">
    <property type="protein sequence ID" value="SDR27911.1"/>
    <property type="molecule type" value="Genomic_DNA"/>
</dbReference>
<name>A0A1H1HR04_9BURK</name>
<evidence type="ECO:0000313" key="2">
    <source>
        <dbReference type="EMBL" id="SDR27911.1"/>
    </source>
</evidence>
<keyword evidence="3" id="KW-1185">Reference proteome</keyword>
<dbReference type="SUPFAM" id="SSF52540">
    <property type="entry name" value="P-loop containing nucleoside triphosphate hydrolases"/>
    <property type="match status" value="1"/>
</dbReference>
<evidence type="ECO:0000313" key="3">
    <source>
        <dbReference type="Proteomes" id="UP000183487"/>
    </source>
</evidence>
<dbReference type="AlphaFoldDB" id="A0A1H1HR04"/>
<accession>A0A1H1HR04</accession>
<feature type="domain" description="KAP NTPase" evidence="1">
    <location>
        <begin position="56"/>
        <end position="225"/>
    </location>
</feature>